<evidence type="ECO:0000313" key="6">
    <source>
        <dbReference type="Proteomes" id="UP000327085"/>
    </source>
</evidence>
<dbReference type="Gene3D" id="1.20.5.4130">
    <property type="match status" value="1"/>
</dbReference>
<dbReference type="EMBL" id="CABIKO010000016">
    <property type="protein sequence ID" value="VVA15928.1"/>
    <property type="molecule type" value="Genomic_DNA"/>
</dbReference>
<dbReference type="PANTHER" id="PTHR19338:SF73">
    <property type="entry name" value="DISEASE RESISTANCE PROTEIN RGA2-LIKE"/>
    <property type="match status" value="1"/>
</dbReference>
<dbReference type="InParanoid" id="A0A5E4EQ01"/>
<proteinExistence type="predicted"/>
<dbReference type="GO" id="GO:0000166">
    <property type="term" value="F:nucleotide binding"/>
    <property type="evidence" value="ECO:0007669"/>
    <property type="project" value="UniProtKB-KW"/>
</dbReference>
<evidence type="ECO:0000256" key="2">
    <source>
        <dbReference type="ARBA" id="ARBA00022741"/>
    </source>
</evidence>
<dbReference type="Gramene" id="VVA15928">
    <property type="protein sequence ID" value="VVA15928"/>
    <property type="gene ID" value="Prudul26B015859"/>
</dbReference>
<keyword evidence="3" id="KW-0611">Plant defense</keyword>
<evidence type="ECO:0000256" key="3">
    <source>
        <dbReference type="ARBA" id="ARBA00022821"/>
    </source>
</evidence>
<dbReference type="InterPro" id="IPR041118">
    <property type="entry name" value="Rx_N"/>
</dbReference>
<dbReference type="Gene3D" id="3.40.50.300">
    <property type="entry name" value="P-loop containing nucleotide triphosphate hydrolases"/>
    <property type="match status" value="1"/>
</dbReference>
<evidence type="ECO:0000313" key="5">
    <source>
        <dbReference type="EMBL" id="VVA15928.1"/>
    </source>
</evidence>
<accession>A0A5E4EQ01</accession>
<feature type="domain" description="Disease resistance N-terminal" evidence="4">
    <location>
        <begin position="7"/>
        <end position="87"/>
    </location>
</feature>
<dbReference type="GO" id="GO:0006952">
    <property type="term" value="P:defense response"/>
    <property type="evidence" value="ECO:0007669"/>
    <property type="project" value="UniProtKB-KW"/>
</dbReference>
<keyword evidence="2" id="KW-0547">Nucleotide-binding</keyword>
<dbReference type="PANTHER" id="PTHR19338">
    <property type="entry name" value="TRANSLOCASE OF INNER MITOCHONDRIAL MEMBRANE 13 HOMOLOG"/>
    <property type="match status" value="1"/>
</dbReference>
<keyword evidence="1" id="KW-0677">Repeat</keyword>
<dbReference type="InterPro" id="IPR027417">
    <property type="entry name" value="P-loop_NTPase"/>
</dbReference>
<evidence type="ECO:0000259" key="4">
    <source>
        <dbReference type="Pfam" id="PF18052"/>
    </source>
</evidence>
<name>A0A5E4EQ01_PRUDU</name>
<gene>
    <name evidence="5" type="ORF">ALMOND_2B015859</name>
</gene>
<dbReference type="Proteomes" id="UP000327085">
    <property type="component" value="Chromosome 8"/>
</dbReference>
<evidence type="ECO:0000256" key="1">
    <source>
        <dbReference type="ARBA" id="ARBA00022737"/>
    </source>
</evidence>
<protein>
    <submittedName>
        <fullName evidence="5">PREDICTED: disease resistance</fullName>
    </submittedName>
</protein>
<dbReference type="Pfam" id="PF18052">
    <property type="entry name" value="Rx_N"/>
    <property type="match status" value="1"/>
</dbReference>
<reference evidence="6" key="1">
    <citation type="journal article" date="2020" name="Plant J.">
        <title>Transposons played a major role in the diversification between the closely related almond and peach genomes: results from the almond genome sequence.</title>
        <authorList>
            <person name="Alioto T."/>
            <person name="Alexiou K.G."/>
            <person name="Bardil A."/>
            <person name="Barteri F."/>
            <person name="Castanera R."/>
            <person name="Cruz F."/>
            <person name="Dhingra A."/>
            <person name="Duval H."/>
            <person name="Fernandez I Marti A."/>
            <person name="Frias L."/>
            <person name="Galan B."/>
            <person name="Garcia J.L."/>
            <person name="Howad W."/>
            <person name="Gomez-Garrido J."/>
            <person name="Gut M."/>
            <person name="Julca I."/>
            <person name="Morata J."/>
            <person name="Puigdomenech P."/>
            <person name="Ribeca P."/>
            <person name="Rubio Cabetas M.J."/>
            <person name="Vlasova A."/>
            <person name="Wirthensohn M."/>
            <person name="Garcia-Mas J."/>
            <person name="Gabaldon T."/>
            <person name="Casacuberta J.M."/>
            <person name="Arus P."/>
        </authorList>
    </citation>
    <scope>NUCLEOTIDE SEQUENCE [LARGE SCALE GENOMIC DNA]</scope>
    <source>
        <strain evidence="6">cv. Texas</strain>
    </source>
</reference>
<dbReference type="SUPFAM" id="SSF52540">
    <property type="entry name" value="P-loop containing nucleoside triphosphate hydrolases"/>
    <property type="match status" value="1"/>
</dbReference>
<dbReference type="AlphaFoldDB" id="A0A5E4EQ01"/>
<sequence length="160" mass="17788">MEAADIFLSPALQVMFDILAYPALEKVAHILGVEDNRDSLRDALMRTQVILQDAEQQQLTNKSVRLWLSNLKNAASDAEDILDLFIAFQTVMSLKFFDSSLTRWRLALASVHSKIYGRDDEKEKLVKLLLSSETSQDGYATCIPIIGIGGIGKTTLTQLA</sequence>
<organism evidence="5 6">
    <name type="scientific">Prunus dulcis</name>
    <name type="common">Almond</name>
    <name type="synonym">Amygdalus dulcis</name>
    <dbReference type="NCBI Taxonomy" id="3755"/>
    <lineage>
        <taxon>Eukaryota</taxon>
        <taxon>Viridiplantae</taxon>
        <taxon>Streptophyta</taxon>
        <taxon>Embryophyta</taxon>
        <taxon>Tracheophyta</taxon>
        <taxon>Spermatophyta</taxon>
        <taxon>Magnoliopsida</taxon>
        <taxon>eudicotyledons</taxon>
        <taxon>Gunneridae</taxon>
        <taxon>Pentapetalae</taxon>
        <taxon>rosids</taxon>
        <taxon>fabids</taxon>
        <taxon>Rosales</taxon>
        <taxon>Rosaceae</taxon>
        <taxon>Amygdaloideae</taxon>
        <taxon>Amygdaleae</taxon>
        <taxon>Prunus</taxon>
    </lineage>
</organism>